<reference evidence="2" key="1">
    <citation type="submission" date="2021-05" db="EMBL/GenBank/DDBJ databases">
        <authorList>
            <person name="Alioto T."/>
            <person name="Alioto T."/>
            <person name="Gomez Garrido J."/>
        </authorList>
    </citation>
    <scope>NUCLEOTIDE SEQUENCE</scope>
</reference>
<protein>
    <submittedName>
        <fullName evidence="2">Uncharacterized protein</fullName>
    </submittedName>
</protein>
<feature type="compositionally biased region" description="Basic and acidic residues" evidence="1">
    <location>
        <begin position="160"/>
        <end position="171"/>
    </location>
</feature>
<evidence type="ECO:0000256" key="1">
    <source>
        <dbReference type="SAM" id="MobiDB-lite"/>
    </source>
</evidence>
<evidence type="ECO:0000313" key="2">
    <source>
        <dbReference type="EMBL" id="CAG6630656.1"/>
    </source>
</evidence>
<dbReference type="AlphaFoldDB" id="A0A8D8QF98"/>
<proteinExistence type="predicted"/>
<sequence>MEKSQYKRSNIPKAQKKNKPRTSSSDVHSNLLPLEEKIAATSFNNPDLTESLVDQKIHCNENSNEINTPSPDSLPPPRPVFREALLKPCRKIEFSPSSSVDEKADKKVEFEPNAFKHLCDSNVEDTFDQTGIIPTKRHSLSLSASLVDPNMDTNSSNEASIKEQVCREGHSRSTSSKSEGTCDLFSANSSMDDDMDKYVNRALAYDYTSSSWDYLGGDFDDKSYSDEDFDDKSSFKYSDEDFDDKSNYIDPIVEPVSTSTPFKSQPIKPDVINVERENEIEKLLDYGEEKISNISHMLSSMKSETELLNVLAKQKESNFKLMSETLQDPTHSHATAEDLTYSICSGIELFPSDLHSSWRSSEGINIGKYAGNAGI</sequence>
<organism evidence="2">
    <name type="scientific">Cacopsylla melanoneura</name>
    <dbReference type="NCBI Taxonomy" id="428564"/>
    <lineage>
        <taxon>Eukaryota</taxon>
        <taxon>Metazoa</taxon>
        <taxon>Ecdysozoa</taxon>
        <taxon>Arthropoda</taxon>
        <taxon>Hexapoda</taxon>
        <taxon>Insecta</taxon>
        <taxon>Pterygota</taxon>
        <taxon>Neoptera</taxon>
        <taxon>Paraneoptera</taxon>
        <taxon>Hemiptera</taxon>
        <taxon>Sternorrhyncha</taxon>
        <taxon>Psylloidea</taxon>
        <taxon>Psyllidae</taxon>
        <taxon>Psyllinae</taxon>
        <taxon>Cacopsylla</taxon>
    </lineage>
</organism>
<dbReference type="EMBL" id="HBUF01074356">
    <property type="protein sequence ID" value="CAG6630656.1"/>
    <property type="molecule type" value="Transcribed_RNA"/>
</dbReference>
<accession>A0A8D8QF98</accession>
<dbReference type="EMBL" id="HBUF01074357">
    <property type="protein sequence ID" value="CAG6630657.1"/>
    <property type="molecule type" value="Transcribed_RNA"/>
</dbReference>
<name>A0A8D8QF98_9HEMI</name>
<feature type="region of interest" description="Disordered" evidence="1">
    <location>
        <begin position="1"/>
        <end position="31"/>
    </location>
</feature>
<feature type="region of interest" description="Disordered" evidence="1">
    <location>
        <begin position="146"/>
        <end position="179"/>
    </location>
</feature>
<feature type="region of interest" description="Disordered" evidence="1">
    <location>
        <begin position="57"/>
        <end position="80"/>
    </location>
</feature>